<comment type="similarity">
    <text evidence="3 11">Belongs to the peptidase M49 family.</text>
</comment>
<evidence type="ECO:0000256" key="10">
    <source>
        <dbReference type="ARBA" id="ARBA00023049"/>
    </source>
</evidence>
<keyword evidence="4 11" id="KW-0031">Aminopeptidase</keyword>
<keyword evidence="6 11" id="KW-0645">Protease</keyword>
<keyword evidence="15" id="KW-1185">Reference proteome</keyword>
<evidence type="ECO:0000313" key="15">
    <source>
        <dbReference type="Proteomes" id="UP000249789"/>
    </source>
</evidence>
<dbReference type="InterPro" id="IPR039461">
    <property type="entry name" value="Peptidase_M49"/>
</dbReference>
<dbReference type="GO" id="GO:0008235">
    <property type="term" value="F:metalloexopeptidase activity"/>
    <property type="evidence" value="ECO:0007669"/>
    <property type="project" value="InterPro"/>
</dbReference>
<dbReference type="PANTHER" id="PTHR23422">
    <property type="entry name" value="DIPEPTIDYL PEPTIDASE III-RELATED"/>
    <property type="match status" value="1"/>
</dbReference>
<dbReference type="GO" id="GO:0046872">
    <property type="term" value="F:metal ion binding"/>
    <property type="evidence" value="ECO:0007669"/>
    <property type="project" value="UniProtKB-KW"/>
</dbReference>
<name>A0A8G1RZ75_9EURO</name>
<dbReference type="GO" id="GO:0008239">
    <property type="term" value="F:dipeptidyl-peptidase activity"/>
    <property type="evidence" value="ECO:0007669"/>
    <property type="project" value="UniProtKB-UniRule"/>
</dbReference>
<dbReference type="PANTHER" id="PTHR23422:SF11">
    <property type="entry name" value="DIPEPTIDYL PEPTIDASE 3"/>
    <property type="match status" value="1"/>
</dbReference>
<evidence type="ECO:0000313" key="14">
    <source>
        <dbReference type="EMBL" id="RAK81447.1"/>
    </source>
</evidence>
<feature type="binding site" evidence="13">
    <location>
        <position position="499"/>
    </location>
    <ligand>
        <name>Zn(2+)</name>
        <dbReference type="ChEBI" id="CHEBI:29105"/>
        <note>catalytic</note>
    </ligand>
</feature>
<dbReference type="GO" id="GO:0006508">
    <property type="term" value="P:proteolysis"/>
    <property type="evidence" value="ECO:0007669"/>
    <property type="project" value="UniProtKB-KW"/>
</dbReference>
<dbReference type="AlphaFoldDB" id="A0A8G1RZ75"/>
<dbReference type="PIRSF" id="PIRSF007828">
    <property type="entry name" value="Dipeptidyl-peptidase_III"/>
    <property type="match status" value="1"/>
</dbReference>
<reference evidence="14 15" key="1">
    <citation type="submission" date="2018-02" db="EMBL/GenBank/DDBJ databases">
        <title>The genomes of Aspergillus section Nigri reveals drivers in fungal speciation.</title>
        <authorList>
            <consortium name="DOE Joint Genome Institute"/>
            <person name="Vesth T.C."/>
            <person name="Nybo J."/>
            <person name="Theobald S."/>
            <person name="Brandl J."/>
            <person name="Frisvad J.C."/>
            <person name="Nielsen K.F."/>
            <person name="Lyhne E.K."/>
            <person name="Kogle M.E."/>
            <person name="Kuo A."/>
            <person name="Riley R."/>
            <person name="Clum A."/>
            <person name="Nolan M."/>
            <person name="Lipzen A."/>
            <person name="Salamov A."/>
            <person name="Henrissat B."/>
            <person name="Wiebenga A."/>
            <person name="De vries R.P."/>
            <person name="Grigoriev I.V."/>
            <person name="Mortensen U.H."/>
            <person name="Andersen M.R."/>
            <person name="Baker S.E."/>
        </authorList>
    </citation>
    <scope>NUCLEOTIDE SEQUENCE [LARGE SCALE GENOMIC DNA]</scope>
    <source>
        <strain evidence="14 15">CBS 313.89</strain>
    </source>
</reference>
<dbReference type="EC" id="3.4.14.4" evidence="11"/>
<dbReference type="Proteomes" id="UP000249789">
    <property type="component" value="Unassembled WGS sequence"/>
</dbReference>
<evidence type="ECO:0000256" key="4">
    <source>
        <dbReference type="ARBA" id="ARBA00022438"/>
    </source>
</evidence>
<evidence type="ECO:0000256" key="6">
    <source>
        <dbReference type="ARBA" id="ARBA00022670"/>
    </source>
</evidence>
<gene>
    <name evidence="14" type="ORF">BO72DRAFT_208073</name>
</gene>
<evidence type="ECO:0000256" key="13">
    <source>
        <dbReference type="PIRSR" id="PIRSR007828-2"/>
    </source>
</evidence>
<comment type="cofactor">
    <cofactor evidence="11 13">
        <name>Zn(2+)</name>
        <dbReference type="ChEBI" id="CHEBI:29105"/>
    </cofactor>
    <text evidence="11 13">Binds 1 zinc ion per subunit.</text>
</comment>
<keyword evidence="7 11" id="KW-0479">Metal-binding</keyword>
<sequence>MSATPQVFQLSVASAFQRLSPQQKLYAHYMAKPAWSGTRIILRQVSPEANGIFDLIVGLYQSCDGDWDALGRRSHVADGDLELFLDYAANFLSNMGNYYGSGDQKFVPAIPAAELARVVAAAGASSVAGLWESVRGAMYQAPPVTLGPPGPLTQSAYYPGCEPESFEADAASAASVMEDQAILPENTRLYKQRASSGEASLDILRASLQDSEPVCLVERDPVESGATIRLVGGDHKHELARIVHFLDQALVHVANPLQAKMIRQLQDSFRTGNLDAYKDAQRTWVEDRAPSVETVLGFVEPYRDPLGVRAEFEGIVGIADAGETQRLRQLAQLGARIIRRLPWVPGVAADNGPFEKEVFEAPDFSSVHSLAYASSIVFPGINLPNYNDIRQESGYKNIIFSNRMVAESQRARGIHMVAEAERDTFRTHRFHAYYVWVVLHEIFGHGSGRFLMETVPGRFNFDPKNPPSHPVTGVPIATWYRPGQTWTGVFGSLSTTLDECRAELVGAYLIDDEDILAVFGYTPSAPIQPEDVVYNLYLQLGIDGLRGLENYDPDTKKWGQAHSRAHYAIFRHLLRDTPALYTIACDPERKSLTITLDRPRVLQEGKPSLGRMLLNLHIFRCTADSTGCKAYYEDLTRVDEEALQWRAIVLARRDPPLTFAQANTFLEGEMVTLREYDATARGVVRSWAEREVH</sequence>
<keyword evidence="8 11" id="KW-0378">Hydrolase</keyword>
<dbReference type="GO" id="GO:0005737">
    <property type="term" value="C:cytoplasm"/>
    <property type="evidence" value="ECO:0007669"/>
    <property type="project" value="UniProtKB-SubCell"/>
</dbReference>
<evidence type="ECO:0000256" key="5">
    <source>
        <dbReference type="ARBA" id="ARBA00022490"/>
    </source>
</evidence>
<feature type="binding site" evidence="13">
    <location>
        <position position="445"/>
    </location>
    <ligand>
        <name>Zn(2+)</name>
        <dbReference type="ChEBI" id="CHEBI:29105"/>
        <note>catalytic</note>
    </ligand>
</feature>
<proteinExistence type="inferred from homology"/>
<dbReference type="OrthoDB" id="4694525at2759"/>
<dbReference type="GeneID" id="63856970"/>
<dbReference type="GO" id="GO:0004177">
    <property type="term" value="F:aminopeptidase activity"/>
    <property type="evidence" value="ECO:0007669"/>
    <property type="project" value="UniProtKB-KW"/>
</dbReference>
<evidence type="ECO:0000256" key="3">
    <source>
        <dbReference type="ARBA" id="ARBA00010200"/>
    </source>
</evidence>
<evidence type="ECO:0000256" key="1">
    <source>
        <dbReference type="ARBA" id="ARBA00001336"/>
    </source>
</evidence>
<dbReference type="InterPro" id="IPR005317">
    <property type="entry name" value="Dipeptidyl-peptase3"/>
</dbReference>
<evidence type="ECO:0000256" key="9">
    <source>
        <dbReference type="ARBA" id="ARBA00022833"/>
    </source>
</evidence>
<comment type="subcellular location">
    <subcellularLocation>
        <location evidence="2">Cytoplasm</location>
    </subcellularLocation>
</comment>
<protein>
    <recommendedName>
        <fullName evidence="11">Dipeptidyl peptidase 3</fullName>
        <ecNumber evidence="11">3.4.14.4</ecNumber>
    </recommendedName>
    <alternativeName>
        <fullName evidence="11">Dipeptidyl aminopeptidase III</fullName>
    </alternativeName>
    <alternativeName>
        <fullName evidence="11">Dipeptidyl peptidase III</fullName>
    </alternativeName>
</protein>
<feature type="binding site" evidence="13">
    <location>
        <position position="440"/>
    </location>
    <ligand>
        <name>Zn(2+)</name>
        <dbReference type="ChEBI" id="CHEBI:29105"/>
        <note>catalytic</note>
    </ligand>
</feature>
<accession>A0A8G1RZ75</accession>
<evidence type="ECO:0000256" key="7">
    <source>
        <dbReference type="ARBA" id="ARBA00022723"/>
    </source>
</evidence>
<evidence type="ECO:0000256" key="11">
    <source>
        <dbReference type="PIRNR" id="PIRNR007828"/>
    </source>
</evidence>
<dbReference type="Pfam" id="PF03571">
    <property type="entry name" value="Peptidase_M49"/>
    <property type="match status" value="1"/>
</dbReference>
<evidence type="ECO:0000256" key="8">
    <source>
        <dbReference type="ARBA" id="ARBA00022801"/>
    </source>
</evidence>
<dbReference type="Gene3D" id="3.30.540.30">
    <property type="match status" value="3"/>
</dbReference>
<feature type="active site" evidence="12">
    <location>
        <position position="441"/>
    </location>
</feature>
<keyword evidence="5 11" id="KW-0963">Cytoplasm</keyword>
<dbReference type="EMBL" id="KZ824625">
    <property type="protein sequence ID" value="RAK81447.1"/>
    <property type="molecule type" value="Genomic_DNA"/>
</dbReference>
<evidence type="ECO:0000256" key="2">
    <source>
        <dbReference type="ARBA" id="ARBA00004496"/>
    </source>
</evidence>
<dbReference type="RefSeq" id="XP_040805457.1">
    <property type="nucleotide sequence ID" value="XM_040939637.1"/>
</dbReference>
<keyword evidence="9 11" id="KW-0862">Zinc</keyword>
<dbReference type="VEuPathDB" id="FungiDB:BO72DRAFT_208073"/>
<keyword evidence="10 11" id="KW-0482">Metalloprotease</keyword>
<evidence type="ECO:0000256" key="12">
    <source>
        <dbReference type="PIRSR" id="PIRSR007828-1"/>
    </source>
</evidence>
<comment type="catalytic activity">
    <reaction evidence="1 11">
        <text>Release of an N-terminal dipeptide from a peptide comprising four or more residues, with broad specificity. Also acts on dipeptidyl 2-naphthylamides.</text>
        <dbReference type="EC" id="3.4.14.4"/>
    </reaction>
</comment>
<organism evidence="14 15">
    <name type="scientific">Aspergillus fijiensis CBS 313.89</name>
    <dbReference type="NCBI Taxonomy" id="1448319"/>
    <lineage>
        <taxon>Eukaryota</taxon>
        <taxon>Fungi</taxon>
        <taxon>Dikarya</taxon>
        <taxon>Ascomycota</taxon>
        <taxon>Pezizomycotina</taxon>
        <taxon>Eurotiomycetes</taxon>
        <taxon>Eurotiomycetidae</taxon>
        <taxon>Eurotiales</taxon>
        <taxon>Aspergillaceae</taxon>
        <taxon>Aspergillus</taxon>
    </lineage>
</organism>